<evidence type="ECO:0000313" key="2">
    <source>
        <dbReference type="EMBL" id="PAV07831.1"/>
    </source>
</evidence>
<gene>
    <name evidence="2" type="ORF">ASJ82_02565</name>
    <name evidence="3" type="ORF">MSCUN_12370</name>
</gene>
<comment type="caution">
    <text evidence="2">The sequence shown here is derived from an EMBL/GenBank/DDBJ whole genome shotgun (WGS) entry which is preliminary data.</text>
</comment>
<accession>A0A2A2HED7</accession>
<dbReference type="EMBL" id="LWMS01000042">
    <property type="protein sequence ID" value="PWL07994.1"/>
    <property type="molecule type" value="Genomic_DNA"/>
</dbReference>
<keyword evidence="3" id="KW-0328">Glycosyltransferase</keyword>
<name>A0A2A2HED7_9EURY</name>
<sequence>MKVSFVIPALNEEGIVGKTIKSIPKKQIQDKGYDVEIIVVNNNSTDNTQKEAEDAGATVYLEMKRGYGNAYKRGFKEATGDIIIMGDADGTYPLEQSQEFIDKIVDEHCDFVIGSRFDGTIEDGAMPALHQYIGNPMLTKMLNILFNCNYSDTHCGMRAFTKDAVNKMNLTADGMEFAIEMVIEASEKNLKISEIPIYYRKRGGGEAKLSSFNDGWRHIKYMLQRRF</sequence>
<dbReference type="PANTHER" id="PTHR48090:SF7">
    <property type="entry name" value="RFBJ PROTEIN"/>
    <property type="match status" value="1"/>
</dbReference>
<keyword evidence="4" id="KW-1185">Reference proteome</keyword>
<dbReference type="GO" id="GO:0047267">
    <property type="term" value="F:undecaprenyl-phosphate mannosyltransferase activity"/>
    <property type="evidence" value="ECO:0007669"/>
    <property type="project" value="UniProtKB-EC"/>
</dbReference>
<evidence type="ECO:0000313" key="3">
    <source>
        <dbReference type="EMBL" id="PWL07994.1"/>
    </source>
</evidence>
<dbReference type="Proteomes" id="UP000246004">
    <property type="component" value="Unassembled WGS sequence"/>
</dbReference>
<dbReference type="RefSeq" id="WP_095608277.1">
    <property type="nucleotide sequence ID" value="NZ_LMVN01000007.1"/>
</dbReference>
<evidence type="ECO:0000313" key="5">
    <source>
        <dbReference type="Proteomes" id="UP000246004"/>
    </source>
</evidence>
<dbReference type="CDD" id="cd04179">
    <property type="entry name" value="DPM_DPG-synthase_like"/>
    <property type="match status" value="1"/>
</dbReference>
<evidence type="ECO:0000313" key="4">
    <source>
        <dbReference type="Proteomes" id="UP000217528"/>
    </source>
</evidence>
<reference evidence="3 5" key="1">
    <citation type="submission" date="2016-04" db="EMBL/GenBank/DDBJ databases">
        <title>Genome sequence of Methanosphaera cuniculi DSM 4103.</title>
        <authorList>
            <person name="Poehlein A."/>
            <person name="Seedorf H."/>
            <person name="Daniel R."/>
        </authorList>
    </citation>
    <scope>NUCLEOTIDE SEQUENCE [LARGE SCALE GENOMIC DNA]</scope>
    <source>
        <strain evidence="3 5">DSM 4103</strain>
    </source>
</reference>
<keyword evidence="2" id="KW-0808">Transferase</keyword>
<organism evidence="2 4">
    <name type="scientific">Methanosphaera cuniculi</name>
    <dbReference type="NCBI Taxonomy" id="1077256"/>
    <lineage>
        <taxon>Archaea</taxon>
        <taxon>Methanobacteriati</taxon>
        <taxon>Methanobacteriota</taxon>
        <taxon>Methanomada group</taxon>
        <taxon>Methanobacteria</taxon>
        <taxon>Methanobacteriales</taxon>
        <taxon>Methanobacteriaceae</taxon>
        <taxon>Methanosphaera</taxon>
    </lineage>
</organism>
<dbReference type="OrthoDB" id="147253at2157"/>
<dbReference type="EMBL" id="LMVN01000007">
    <property type="protein sequence ID" value="PAV07831.1"/>
    <property type="molecule type" value="Genomic_DNA"/>
</dbReference>
<dbReference type="SUPFAM" id="SSF53448">
    <property type="entry name" value="Nucleotide-diphospho-sugar transferases"/>
    <property type="match status" value="1"/>
</dbReference>
<dbReference type="InterPro" id="IPR001173">
    <property type="entry name" value="Glyco_trans_2-like"/>
</dbReference>
<dbReference type="InterPro" id="IPR029044">
    <property type="entry name" value="Nucleotide-diphossugar_trans"/>
</dbReference>
<dbReference type="PANTHER" id="PTHR48090">
    <property type="entry name" value="UNDECAPRENYL-PHOSPHATE 4-DEOXY-4-FORMAMIDO-L-ARABINOSE TRANSFERASE-RELATED"/>
    <property type="match status" value="1"/>
</dbReference>
<proteinExistence type="predicted"/>
<dbReference type="EC" id="2.4.1.54" evidence="3"/>
<evidence type="ECO:0000259" key="1">
    <source>
        <dbReference type="Pfam" id="PF00535"/>
    </source>
</evidence>
<dbReference type="Proteomes" id="UP000217528">
    <property type="component" value="Unassembled WGS sequence"/>
</dbReference>
<reference evidence="2 4" key="2">
    <citation type="journal article" date="2017" name="BMC Genomics">
        <title>Genomic analysis of methanogenic archaea reveals a shift towards energy conservation.</title>
        <authorList>
            <person name="Gilmore S.P."/>
            <person name="Henske J.K."/>
            <person name="Sexton J.A."/>
            <person name="Solomon K.V."/>
            <person name="Seppala S."/>
            <person name="Yoo J.I."/>
            <person name="Huyett L.M."/>
            <person name="Pressman A."/>
            <person name="Cogan J.Z."/>
            <person name="Kivenson V."/>
            <person name="Peng X."/>
            <person name="Tan Y."/>
            <person name="Valentine D.L."/>
            <person name="O'Malley M.A."/>
        </authorList>
    </citation>
    <scope>NUCLEOTIDE SEQUENCE [LARGE SCALE GENOMIC DNA]</scope>
    <source>
        <strain evidence="2 4">1R-7</strain>
    </source>
</reference>
<dbReference type="AlphaFoldDB" id="A0A2A2HED7"/>
<dbReference type="InterPro" id="IPR050256">
    <property type="entry name" value="Glycosyltransferase_2"/>
</dbReference>
<feature type="domain" description="Glycosyltransferase 2-like" evidence="1">
    <location>
        <begin position="4"/>
        <end position="167"/>
    </location>
</feature>
<dbReference type="Pfam" id="PF00535">
    <property type="entry name" value="Glycos_transf_2"/>
    <property type="match status" value="1"/>
</dbReference>
<protein>
    <submittedName>
        <fullName evidence="2">Glycosyl transferase</fullName>
    </submittedName>
    <submittedName>
        <fullName evidence="3">Undecaprenyl-phosphate mannosyltransferase</fullName>
        <ecNumber evidence="3">2.4.1.54</ecNumber>
    </submittedName>
</protein>
<dbReference type="Gene3D" id="3.90.550.10">
    <property type="entry name" value="Spore Coat Polysaccharide Biosynthesis Protein SpsA, Chain A"/>
    <property type="match status" value="1"/>
</dbReference>